<evidence type="ECO:0000313" key="2">
    <source>
        <dbReference type="EMBL" id="QIS13688.1"/>
    </source>
</evidence>
<dbReference type="Proteomes" id="UP000503540">
    <property type="component" value="Chromosome"/>
</dbReference>
<organism evidence="2 3">
    <name type="scientific">Nocardia arthritidis</name>
    <dbReference type="NCBI Taxonomy" id="228602"/>
    <lineage>
        <taxon>Bacteria</taxon>
        <taxon>Bacillati</taxon>
        <taxon>Actinomycetota</taxon>
        <taxon>Actinomycetes</taxon>
        <taxon>Mycobacteriales</taxon>
        <taxon>Nocardiaceae</taxon>
        <taxon>Nocardia</taxon>
    </lineage>
</organism>
<dbReference type="AlphaFoldDB" id="A0A6G9YKH3"/>
<keyword evidence="1" id="KW-0472">Membrane</keyword>
<sequence length="252" mass="27926">MCPPIRSVTLDLRSPDSREFSCRIRHFERIGKVRPRWILFILLCLTMVATSSFGRGISAADPQPAGKTFTGRSTGLRVTPGLPGVLEPRDAVFGWLVLPYLQQEQEWDQWCWAADGASIANYLGHWIDQNDYCKLVHGADANDVCPNDNASLEDIAKAFGKIGFDAKVGSPFSMTRIVEEISANRPILTGIAWAAGGGHAQVVYGYDADAGTITYGDPWPTSQRQVTQTLASYTKNPQWIWFGEDYRIAPKE</sequence>
<accession>A0A6G9YKH3</accession>
<evidence type="ECO:0000313" key="3">
    <source>
        <dbReference type="Proteomes" id="UP000503540"/>
    </source>
</evidence>
<protein>
    <recommendedName>
        <fullName evidence="4">Peptidase C39-like domain-containing protein</fullName>
    </recommendedName>
</protein>
<gene>
    <name evidence="2" type="ORF">F5544_29215</name>
</gene>
<keyword evidence="1" id="KW-1133">Transmembrane helix</keyword>
<dbReference type="KEGG" id="nah:F5544_29215"/>
<name>A0A6G9YKH3_9NOCA</name>
<dbReference type="EMBL" id="CP046172">
    <property type="protein sequence ID" value="QIS13688.1"/>
    <property type="molecule type" value="Genomic_DNA"/>
</dbReference>
<keyword evidence="1" id="KW-0812">Transmembrane</keyword>
<dbReference type="InterPro" id="IPR022118">
    <property type="entry name" value="Peptidase_C70_AvrRpt2"/>
</dbReference>
<evidence type="ECO:0000256" key="1">
    <source>
        <dbReference type="SAM" id="Phobius"/>
    </source>
</evidence>
<evidence type="ECO:0008006" key="4">
    <source>
        <dbReference type="Google" id="ProtNLM"/>
    </source>
</evidence>
<keyword evidence="3" id="KW-1185">Reference proteome</keyword>
<reference evidence="2 3" key="1">
    <citation type="journal article" date="2019" name="ACS Chem. Biol.">
        <title>Identification and Mobilization of a Cryptic Antibiotic Biosynthesis Gene Locus from a Human-Pathogenic Nocardia Isolate.</title>
        <authorList>
            <person name="Herisse M."/>
            <person name="Ishida K."/>
            <person name="Porter J.L."/>
            <person name="Howden B."/>
            <person name="Hertweck C."/>
            <person name="Stinear T.P."/>
            <person name="Pidot S.J."/>
        </authorList>
    </citation>
    <scope>NUCLEOTIDE SEQUENCE [LARGE SCALE GENOMIC DNA]</scope>
    <source>
        <strain evidence="2 3">AUSMDU00012717</strain>
    </source>
</reference>
<feature type="transmembrane region" description="Helical" evidence="1">
    <location>
        <begin position="37"/>
        <end position="54"/>
    </location>
</feature>
<proteinExistence type="predicted"/>
<dbReference type="Gene3D" id="3.90.70.10">
    <property type="entry name" value="Cysteine proteinases"/>
    <property type="match status" value="1"/>
</dbReference>
<dbReference type="Pfam" id="PF12385">
    <property type="entry name" value="Peptidase_C70"/>
    <property type="match status" value="1"/>
</dbReference>